<evidence type="ECO:0000313" key="2">
    <source>
        <dbReference type="Proteomes" id="UP000203886"/>
    </source>
</evidence>
<dbReference type="EMBL" id="KR063280">
    <property type="protein sequence ID" value="AKL88320.1"/>
    <property type="molecule type" value="Genomic_DNA"/>
</dbReference>
<dbReference type="RefSeq" id="YP_009273521.1">
    <property type="nucleotide sequence ID" value="NC_030906.1"/>
</dbReference>
<organism evidence="1 2">
    <name type="scientific">Gordonia phage GMA6</name>
    <dbReference type="NCBI Taxonomy" id="1647285"/>
    <lineage>
        <taxon>Viruses</taxon>
        <taxon>Duplodnaviria</taxon>
        <taxon>Heunggongvirae</taxon>
        <taxon>Uroviricota</taxon>
        <taxon>Caudoviricetes</taxon>
        <taxon>Bendigovirus</taxon>
        <taxon>Bendigovirus GMA6</taxon>
    </lineage>
</organism>
<reference evidence="1 2" key="1">
    <citation type="journal article" date="2015" name="PLoS ONE">
        <title>Lysis to Kill: Evaluation of the Lytic Abilities, and Genomics of Nine Bacteriophages Infective for Gordonia spp. and Their Potential Use in Activated Sludge Foam Biocontrol.</title>
        <authorList>
            <person name="Dyson Z.A."/>
            <person name="Tucci J."/>
            <person name="Seviour R.J."/>
            <person name="Petrovski S."/>
        </authorList>
    </citation>
    <scope>NUCLEOTIDE SEQUENCE [LARGE SCALE GENOMIC DNA]</scope>
</reference>
<evidence type="ECO:0000313" key="1">
    <source>
        <dbReference type="EMBL" id="AKL88320.1"/>
    </source>
</evidence>
<accession>A0A0K0NKS0</accession>
<name>A0A0K0NKS0_9CAUD</name>
<gene>
    <name evidence="1" type="ORF">GMA6_39</name>
</gene>
<keyword evidence="2" id="KW-1185">Reference proteome</keyword>
<proteinExistence type="predicted"/>
<protein>
    <submittedName>
        <fullName evidence="1">Uncharacterized protein</fullName>
    </submittedName>
</protein>
<dbReference type="GeneID" id="28801089"/>
<sequence length="133" mass="14749">MRTFFVATVVGKSDNDSGYMVEVFTGGQVVTYGPMHFIAGTDRMYASEFDGGNAATLPPAPSDIRNPVAPDPYKSGDKVLIANYLYRDQFIIVGRYVDMHPEPYELIQVDTDGDGVTDLIERSYEDEIEEPTP</sequence>
<dbReference type="KEGG" id="vg:28801089"/>
<dbReference type="Proteomes" id="UP000203886">
    <property type="component" value="Segment"/>
</dbReference>